<feature type="active site" description="Schiff-base intermediate with substrate" evidence="8">
    <location>
        <position position="141"/>
    </location>
</feature>
<feature type="active site" description="Proton acceptor" evidence="9">
    <location>
        <position position="287"/>
    </location>
</feature>
<dbReference type="GO" id="GO:0050661">
    <property type="term" value="F:NADP binding"/>
    <property type="evidence" value="ECO:0007669"/>
    <property type="project" value="InterPro"/>
</dbReference>
<dbReference type="GO" id="GO:0009423">
    <property type="term" value="P:chorismate biosynthetic process"/>
    <property type="evidence" value="ECO:0007669"/>
    <property type="project" value="UniProtKB-UniRule"/>
</dbReference>
<dbReference type="CDD" id="cd00502">
    <property type="entry name" value="DHQase_I"/>
    <property type="match status" value="1"/>
</dbReference>
<evidence type="ECO:0000256" key="5">
    <source>
        <dbReference type="ARBA" id="ARBA00023141"/>
    </source>
</evidence>
<feature type="binding site" evidence="9">
    <location>
        <begin position="346"/>
        <end position="350"/>
    </location>
    <ligand>
        <name>NADP(+)</name>
        <dbReference type="ChEBI" id="CHEBI:58349"/>
    </ligand>
</feature>
<dbReference type="UniPathway" id="UPA00053">
    <property type="reaction ID" value="UER00086"/>
</dbReference>
<dbReference type="GO" id="GO:0009073">
    <property type="term" value="P:aromatic amino acid family biosynthetic process"/>
    <property type="evidence" value="ECO:0007669"/>
    <property type="project" value="UniProtKB-KW"/>
</dbReference>
<feature type="binding site" evidence="9">
    <location>
        <position position="434"/>
    </location>
    <ligand>
        <name>shikimate</name>
        <dbReference type="ChEBI" id="CHEBI:36208"/>
    </ligand>
</feature>
<dbReference type="PROSITE" id="PS01028">
    <property type="entry name" value="DEHYDROQUINASE_I"/>
    <property type="match status" value="1"/>
</dbReference>
<dbReference type="InterPro" id="IPR028939">
    <property type="entry name" value="P5C_Rdtase_cat_N"/>
</dbReference>
<evidence type="ECO:0000256" key="3">
    <source>
        <dbReference type="ARBA" id="ARBA00022857"/>
    </source>
</evidence>
<dbReference type="PANTHER" id="PTHR21089:SF1">
    <property type="entry name" value="BIFUNCTIONAL 3-DEHYDROQUINATE DEHYDRATASE_SHIKIMATE DEHYDROGENASE, CHLOROPLASTIC"/>
    <property type="match status" value="1"/>
</dbReference>
<evidence type="ECO:0000256" key="4">
    <source>
        <dbReference type="ARBA" id="ARBA00023002"/>
    </source>
</evidence>
<dbReference type="InterPro" id="IPR041121">
    <property type="entry name" value="SDH_C"/>
</dbReference>
<comment type="pathway">
    <text evidence="1 9">Metabolic intermediate biosynthesis; chorismate biosynthesis; chorismate from D-erythrose 4-phosphate and phosphoenolpyruvate: step 4/7.</text>
</comment>
<dbReference type="GO" id="GO:0008652">
    <property type="term" value="P:amino acid biosynthetic process"/>
    <property type="evidence" value="ECO:0007669"/>
    <property type="project" value="UniProtKB-KW"/>
</dbReference>
<dbReference type="SUPFAM" id="SSF51735">
    <property type="entry name" value="NAD(P)-binding Rossmann-fold domains"/>
    <property type="match status" value="1"/>
</dbReference>
<accession>A0A7T0C0Q0</accession>
<feature type="binding site" evidence="9">
    <location>
        <position position="308"/>
    </location>
    <ligand>
        <name>shikimate</name>
        <dbReference type="ChEBI" id="CHEBI:36208"/>
    </ligand>
</feature>
<feature type="binding site" evidence="9">
    <location>
        <position position="299"/>
    </location>
    <ligand>
        <name>NADP(+)</name>
        <dbReference type="ChEBI" id="CHEBI:58349"/>
    </ligand>
</feature>
<dbReference type="InterPro" id="IPR011342">
    <property type="entry name" value="Shikimate_DH"/>
</dbReference>
<feature type="domain" description="Pyrroline-5-carboxylate reductase catalytic N-terminal" evidence="10">
    <location>
        <begin position="341"/>
        <end position="429"/>
    </location>
</feature>
<dbReference type="InterPro" id="IPR046346">
    <property type="entry name" value="Aminoacid_DH-like_N_sf"/>
</dbReference>
<dbReference type="GO" id="GO:0004764">
    <property type="term" value="F:shikimate 3-dehydrogenase (NADP+) activity"/>
    <property type="evidence" value="ECO:0007669"/>
    <property type="project" value="UniProtKB-UniRule"/>
</dbReference>
<dbReference type="HAMAP" id="MF_00222">
    <property type="entry name" value="Shikimate_DH_AroE"/>
    <property type="match status" value="1"/>
</dbReference>
<evidence type="ECO:0000256" key="7">
    <source>
        <dbReference type="ARBA" id="ARBA00049442"/>
    </source>
</evidence>
<dbReference type="KEGG" id="nva:G3M78_03000"/>
<organism evidence="13 14">
    <name type="scientific">Candidatus Nitrohelix vancouverensis</name>
    <dbReference type="NCBI Taxonomy" id="2705534"/>
    <lineage>
        <taxon>Bacteria</taxon>
        <taxon>Pseudomonadati</taxon>
        <taxon>Nitrospinota/Tectimicrobiota group</taxon>
        <taxon>Nitrospinota</taxon>
        <taxon>Nitrospinia</taxon>
        <taxon>Nitrospinales</taxon>
        <taxon>Nitrospinaceae</taxon>
        <taxon>Candidatus Nitrohelix</taxon>
    </lineage>
</organism>
<feature type="binding site" evidence="9">
    <location>
        <position position="462"/>
    </location>
    <ligand>
        <name>shikimate</name>
        <dbReference type="ChEBI" id="CHEBI:36208"/>
    </ligand>
</feature>
<feature type="binding site" evidence="8">
    <location>
        <position position="207"/>
    </location>
    <ligand>
        <name>3-dehydroquinate</name>
        <dbReference type="ChEBI" id="CHEBI:32364"/>
    </ligand>
</feature>
<gene>
    <name evidence="9 13" type="primary">aroE</name>
    <name evidence="8" type="synonym">aroD</name>
    <name evidence="13" type="ORF">G3M78_03000</name>
</gene>
<keyword evidence="6 8" id="KW-0456">Lyase</keyword>
<comment type="catalytic activity">
    <reaction evidence="8">
        <text>3-dehydroquinate = 3-dehydroshikimate + H2O</text>
        <dbReference type="Rhea" id="RHEA:21096"/>
        <dbReference type="ChEBI" id="CHEBI:15377"/>
        <dbReference type="ChEBI" id="CHEBI:16630"/>
        <dbReference type="ChEBI" id="CHEBI:32364"/>
        <dbReference type="EC" id="4.2.1.10"/>
    </reaction>
</comment>
<feature type="binding site" evidence="8">
    <location>
        <position position="203"/>
    </location>
    <ligand>
        <name>3-dehydroquinate</name>
        <dbReference type="ChEBI" id="CHEBI:32364"/>
    </ligand>
</feature>
<evidence type="ECO:0000259" key="10">
    <source>
        <dbReference type="Pfam" id="PF03807"/>
    </source>
</evidence>
<dbReference type="PANTHER" id="PTHR21089">
    <property type="entry name" value="SHIKIMATE DEHYDROGENASE"/>
    <property type="match status" value="1"/>
</dbReference>
<dbReference type="InterPro" id="IPR036291">
    <property type="entry name" value="NAD(P)-bd_dom_sf"/>
</dbReference>
<dbReference type="Pfam" id="PF08501">
    <property type="entry name" value="Shikimate_dh_N"/>
    <property type="match status" value="1"/>
</dbReference>
<name>A0A7T0C0Q0_9BACT</name>
<dbReference type="InterPro" id="IPR001381">
    <property type="entry name" value="DHquinase_I"/>
</dbReference>
<evidence type="ECO:0000256" key="6">
    <source>
        <dbReference type="ARBA" id="ARBA00023239"/>
    </source>
</evidence>
<feature type="binding site" evidence="9">
    <location>
        <position position="455"/>
    </location>
    <ligand>
        <name>NADP(+)</name>
        <dbReference type="ChEBI" id="CHEBI:58349"/>
    </ligand>
</feature>
<comment type="caution">
    <text evidence="8">Lacks conserved residue(s) required for the propagation of feature annotation.</text>
</comment>
<comment type="function">
    <text evidence="9">Involved in the biosynthesis of the chorismate, which leads to the biosynthesis of aromatic amino acids. Catalyzes the reversible NADPH linked reduction of 3-dehydroshikimate (DHSA) to yield shikimate (SA).</text>
</comment>
<dbReference type="HAMAP" id="MF_00214">
    <property type="entry name" value="AroD"/>
    <property type="match status" value="1"/>
</dbReference>
<dbReference type="Pfam" id="PF18317">
    <property type="entry name" value="SDH_C"/>
    <property type="match status" value="1"/>
</dbReference>
<dbReference type="GO" id="GO:0003855">
    <property type="term" value="F:3-dehydroquinate dehydratase activity"/>
    <property type="evidence" value="ECO:0007669"/>
    <property type="project" value="UniProtKB-UniRule"/>
</dbReference>
<comment type="pathway">
    <text evidence="8">Metabolic intermediate biosynthesis; chorismate biosynthesis; chorismate from D-erythrose 4-phosphate and phosphoenolpyruvate: step 3/7.</text>
</comment>
<dbReference type="Gene3D" id="3.40.50.10860">
    <property type="entry name" value="Leucine Dehydrogenase, chain A, domain 1"/>
    <property type="match status" value="1"/>
</dbReference>
<comment type="subunit">
    <text evidence="8">Homodimer.</text>
</comment>
<comment type="similarity">
    <text evidence="8">Belongs to the type-I 3-dehydroquinase family.</text>
</comment>
<keyword evidence="8" id="KW-0704">Schiff base</keyword>
<dbReference type="EMBL" id="CP048620">
    <property type="protein sequence ID" value="QPJ64419.1"/>
    <property type="molecule type" value="Genomic_DNA"/>
</dbReference>
<feature type="binding site" evidence="9">
    <location>
        <position position="283"/>
    </location>
    <ligand>
        <name>shikimate</name>
        <dbReference type="ChEBI" id="CHEBI:36208"/>
    </ligand>
</feature>
<comment type="catalytic activity">
    <reaction evidence="7 9">
        <text>shikimate + NADP(+) = 3-dehydroshikimate + NADPH + H(+)</text>
        <dbReference type="Rhea" id="RHEA:17737"/>
        <dbReference type="ChEBI" id="CHEBI:15378"/>
        <dbReference type="ChEBI" id="CHEBI:16630"/>
        <dbReference type="ChEBI" id="CHEBI:36208"/>
        <dbReference type="ChEBI" id="CHEBI:57783"/>
        <dbReference type="ChEBI" id="CHEBI:58349"/>
        <dbReference type="EC" id="1.1.1.25"/>
    </reaction>
</comment>
<dbReference type="SUPFAM" id="SSF53223">
    <property type="entry name" value="Aminoacid dehydrogenase-like, N-terminal domain"/>
    <property type="match status" value="1"/>
</dbReference>
<dbReference type="Gene3D" id="3.40.50.720">
    <property type="entry name" value="NAD(P)-binding Rossmann-like Domain"/>
    <property type="match status" value="1"/>
</dbReference>
<feature type="binding site" evidence="8">
    <location>
        <begin position="29"/>
        <end position="31"/>
    </location>
    <ligand>
        <name>3-dehydroquinate</name>
        <dbReference type="ChEBI" id="CHEBI:32364"/>
    </ligand>
</feature>
<feature type="binding site" evidence="8">
    <location>
        <position position="182"/>
    </location>
    <ligand>
        <name>3-dehydroquinate</name>
        <dbReference type="ChEBI" id="CHEBI:32364"/>
    </ligand>
</feature>
<protein>
    <recommendedName>
        <fullName evidence="8 9">Multifunctional fusion protein</fullName>
    </recommendedName>
    <domain>
        <recommendedName>
            <fullName evidence="8">3-dehydroquinate dehydratase</fullName>
            <shortName evidence="8">3-dehydroquinase</shortName>
            <ecNumber evidence="8">4.2.1.10</ecNumber>
        </recommendedName>
        <alternativeName>
            <fullName evidence="8">Type I DHQase</fullName>
        </alternativeName>
        <alternativeName>
            <fullName evidence="8">Type I dehydroquinase</fullName>
            <shortName evidence="8">DHQ1</shortName>
        </alternativeName>
    </domain>
    <domain>
        <recommendedName>
            <fullName evidence="9">Shikimate dehydrogenase (NADP(+))</fullName>
            <shortName evidence="9">SDH</shortName>
            <ecNumber evidence="9">1.1.1.25</ecNumber>
        </recommendedName>
    </domain>
</protein>
<evidence type="ECO:0000313" key="14">
    <source>
        <dbReference type="Proteomes" id="UP000594464"/>
    </source>
</evidence>
<evidence type="ECO:0000256" key="1">
    <source>
        <dbReference type="ARBA" id="ARBA00004871"/>
    </source>
</evidence>
<dbReference type="SUPFAM" id="SSF51569">
    <property type="entry name" value="Aldolase"/>
    <property type="match status" value="1"/>
</dbReference>
<keyword evidence="3 9" id="KW-0521">NADP</keyword>
<dbReference type="EC" id="4.2.1.10" evidence="8"/>
<feature type="domain" description="SDH C-terminal" evidence="12">
    <location>
        <begin position="455"/>
        <end position="485"/>
    </location>
</feature>
<evidence type="ECO:0000259" key="12">
    <source>
        <dbReference type="Pfam" id="PF18317"/>
    </source>
</evidence>
<dbReference type="Pfam" id="PF03807">
    <property type="entry name" value="F420_oxidored"/>
    <property type="match status" value="1"/>
</dbReference>
<feature type="binding site" evidence="9">
    <location>
        <position position="432"/>
    </location>
    <ligand>
        <name>NADP(+)</name>
        <dbReference type="ChEBI" id="CHEBI:58349"/>
    </ligand>
</feature>
<dbReference type="Pfam" id="PF01487">
    <property type="entry name" value="DHquinase_I"/>
    <property type="match status" value="1"/>
</dbReference>
<feature type="binding site" evidence="8">
    <location>
        <position position="56"/>
    </location>
    <ligand>
        <name>3-dehydroquinate</name>
        <dbReference type="ChEBI" id="CHEBI:32364"/>
    </ligand>
</feature>
<sequence>MICIPITGLDMNQALADLDKAAELADLFELRIDMIKDADIPALLSAATKPCIVTNRTKLEGGEYRGDDASRIQRLREAIDAGADYVDVEVSTPRELLQSIIEGERKNTQVIVSYHDFTKTPDRLEGLYEIMRELPGDNILKIVTYAQDLNDNLQMFRLVERARKEGQKFIGLCMGEKGEISRILSTLLGGYLTFGSLDRGKESAPGQITASRLRDVYRIGSLKEPVELYGVLGNPVSKSMGPWIHNRAFKETNRSAIYVPLLADNAEKFFEGFKDRIQGLSVTMPFKENMVPLVSAMEDAARPTGALNTLYKKDDQWIGANTDGVGALQALEKLTDVSGKRILIIGAGGAAKAIGHEAVRRGASVTVTFNANQDRAEKLANELGGKAIPIRAALNDATDILINCSPVGMTPDVETSPVSARKLNDKIIVFDTVYNPLETRLLRDAKEAGCKTVTGAEMFLNQAAAQFELWTGESAPFEAMREALMDQLQDKTP</sequence>
<evidence type="ECO:0000256" key="2">
    <source>
        <dbReference type="ARBA" id="ARBA00022605"/>
    </source>
</evidence>
<dbReference type="InterPro" id="IPR018508">
    <property type="entry name" value="3-dehydroquinate_DH_AS"/>
</dbReference>
<evidence type="ECO:0000259" key="11">
    <source>
        <dbReference type="Pfam" id="PF08501"/>
    </source>
</evidence>
<feature type="domain" description="Shikimate dehydrogenase substrate binding N-terminal" evidence="11">
    <location>
        <begin position="231"/>
        <end position="310"/>
    </location>
</feature>
<comment type="function">
    <text evidence="8">Involved in the third step of the chorismate pathway, which leads to the biosynthesis of aromatic amino acids. Catalyzes the cis-dehydration of 3-dehydroquinate (DHQ) and introduces the first double bond of the aromatic ring to yield 3-dehydroshikimate.</text>
</comment>
<dbReference type="GO" id="GO:0019632">
    <property type="term" value="P:shikimate metabolic process"/>
    <property type="evidence" value="ECO:0007669"/>
    <property type="project" value="InterPro"/>
</dbReference>
<keyword evidence="5 8" id="KW-0057">Aromatic amino acid biosynthesis</keyword>
<keyword evidence="2 8" id="KW-0028">Amino-acid biosynthesis</keyword>
<feature type="active site" description="Proton donor/acceptor" evidence="8">
    <location>
        <position position="115"/>
    </location>
</feature>
<dbReference type="InterPro" id="IPR013708">
    <property type="entry name" value="Shikimate_DH-bd_N"/>
</dbReference>
<evidence type="ECO:0000256" key="8">
    <source>
        <dbReference type="HAMAP-Rule" id="MF_00214"/>
    </source>
</evidence>
<keyword evidence="4 9" id="KW-0560">Oxidoreductase</keyword>
<dbReference type="Proteomes" id="UP000594464">
    <property type="component" value="Chromosome"/>
</dbReference>
<proteinExistence type="inferred from homology"/>
<reference evidence="14" key="1">
    <citation type="submission" date="2020-02" db="EMBL/GenBank/DDBJ databases">
        <title>Genomic and physiological characterization of two novel Nitrospinaceae genera.</title>
        <authorList>
            <person name="Mueller A.J."/>
            <person name="Jung M.-Y."/>
            <person name="Strachan C.R."/>
            <person name="Herbold C.W."/>
            <person name="Kirkegaard R.H."/>
            <person name="Daims H."/>
        </authorList>
    </citation>
    <scope>NUCLEOTIDE SEQUENCE [LARGE SCALE GENOMIC DNA]</scope>
</reference>
<dbReference type="CDD" id="cd01065">
    <property type="entry name" value="NAD_bind_Shikimate_DH"/>
    <property type="match status" value="1"/>
</dbReference>
<comment type="similarity">
    <text evidence="9">Belongs to the shikimate dehydrogenase family.</text>
</comment>
<feature type="binding site" evidence="9">
    <location>
        <position position="323"/>
    </location>
    <ligand>
        <name>shikimate</name>
        <dbReference type="ChEBI" id="CHEBI:36208"/>
    </ligand>
</feature>
<dbReference type="NCBIfam" id="TIGR01093">
    <property type="entry name" value="aroD"/>
    <property type="match status" value="1"/>
</dbReference>
<dbReference type="Gene3D" id="3.20.20.70">
    <property type="entry name" value="Aldolase class I"/>
    <property type="match status" value="1"/>
</dbReference>
<evidence type="ECO:0000256" key="9">
    <source>
        <dbReference type="HAMAP-Rule" id="MF_00222"/>
    </source>
</evidence>
<dbReference type="InterPro" id="IPR022893">
    <property type="entry name" value="Shikimate_DH_fam"/>
</dbReference>
<evidence type="ECO:0000313" key="13">
    <source>
        <dbReference type="EMBL" id="QPJ64419.1"/>
    </source>
</evidence>
<dbReference type="AlphaFoldDB" id="A0A7T0C0Q0"/>
<dbReference type="EC" id="1.1.1.25" evidence="9"/>
<dbReference type="InterPro" id="IPR013785">
    <property type="entry name" value="Aldolase_TIM"/>
</dbReference>
<dbReference type="NCBIfam" id="TIGR00507">
    <property type="entry name" value="aroE"/>
    <property type="match status" value="1"/>
</dbReference>